<evidence type="ECO:0000313" key="2">
    <source>
        <dbReference type="Proteomes" id="UP000033096"/>
    </source>
</evidence>
<proteinExistence type="predicted"/>
<protein>
    <submittedName>
        <fullName evidence="1">Uncharacterized protein</fullName>
    </submittedName>
</protein>
<gene>
    <name evidence="1" type="ORF">MSVAZ_2525</name>
</gene>
<evidence type="ECO:0000313" key="1">
    <source>
        <dbReference type="EMBL" id="AKB44794.1"/>
    </source>
</evidence>
<dbReference type="AlphaFoldDB" id="A0A0E3Q7B0"/>
<sequence length="63" mass="6940">MEMKDLMGGPENILSQKSAKAPLTPTCLVPAAVMNACWLENGMISKNLAREMGKMEIIFDKLE</sequence>
<organism evidence="1 2">
    <name type="scientific">Methanosarcina vacuolata Z-761</name>
    <dbReference type="NCBI Taxonomy" id="1434123"/>
    <lineage>
        <taxon>Archaea</taxon>
        <taxon>Methanobacteriati</taxon>
        <taxon>Methanobacteriota</taxon>
        <taxon>Stenosarchaea group</taxon>
        <taxon>Methanomicrobia</taxon>
        <taxon>Methanosarcinales</taxon>
        <taxon>Methanosarcinaceae</taxon>
        <taxon>Methanosarcina</taxon>
    </lineage>
</organism>
<dbReference type="PATRIC" id="fig|1434123.4.peg.3084"/>
<reference evidence="1 2" key="1">
    <citation type="submission" date="2014-07" db="EMBL/GenBank/DDBJ databases">
        <title>Methanogenic archaea and the global carbon cycle.</title>
        <authorList>
            <person name="Henriksen J.R."/>
            <person name="Luke J."/>
            <person name="Reinhart S."/>
            <person name="Benedict M.N."/>
            <person name="Youngblut N.D."/>
            <person name="Metcalf M.E."/>
            <person name="Whitaker R.J."/>
            <person name="Metcalf W.W."/>
        </authorList>
    </citation>
    <scope>NUCLEOTIDE SEQUENCE [LARGE SCALE GENOMIC DNA]</scope>
    <source>
        <strain evidence="1 2">Z-761</strain>
    </source>
</reference>
<dbReference type="EMBL" id="CP009520">
    <property type="protein sequence ID" value="AKB44794.1"/>
    <property type="molecule type" value="Genomic_DNA"/>
</dbReference>
<accession>A0A0E3Q7B0</accession>
<dbReference type="KEGG" id="mvc:MSVAZ_2525"/>
<keyword evidence="2" id="KW-1185">Reference proteome</keyword>
<dbReference type="Proteomes" id="UP000033096">
    <property type="component" value="Chromosome"/>
</dbReference>
<dbReference type="HOGENOM" id="CLU_2875144_0_0_2"/>
<name>A0A0E3Q7B0_9EURY</name>